<protein>
    <submittedName>
        <fullName evidence="1">Spore coat polysaccharide biosynthesis protein F</fullName>
    </submittedName>
</protein>
<dbReference type="CDD" id="cd02518">
    <property type="entry name" value="GT2_SpsF"/>
    <property type="match status" value="1"/>
</dbReference>
<sequence>MKIIATIEARMTSSRLPGKVLLPAQGKPMLARMVERLKLVPSLDGIVVATTVNATDDPIEALAAELGIGCWRGSEDDVLARVLDAAHAFEADVIVELTGDCPLIDPKIVEHCIRTYREAQADYLSNVLERSFPIGMDTQVFATKILDDAARRTDDPTDHEHVSLYIYRHPELYSLKNVAAPPELHDPDLRLTLDTPQDYQLIDQVFAALLPQGADFSLGDILALLKARPQLRKINDHVAHRWV</sequence>
<evidence type="ECO:0000313" key="1">
    <source>
        <dbReference type="EMBL" id="KIL97192.1"/>
    </source>
</evidence>
<keyword evidence="2" id="KW-1185">Reference proteome</keyword>
<dbReference type="PANTHER" id="PTHR42866:SF1">
    <property type="entry name" value="SPORE COAT POLYSACCHARIDE BIOSYNTHESIS PROTEIN SPSF"/>
    <property type="match status" value="1"/>
</dbReference>
<dbReference type="PANTHER" id="PTHR42866">
    <property type="entry name" value="3-DEOXY-MANNO-OCTULOSONATE CYTIDYLYLTRANSFERASE"/>
    <property type="match status" value="1"/>
</dbReference>
<dbReference type="GO" id="GO:0005829">
    <property type="term" value="C:cytosol"/>
    <property type="evidence" value="ECO:0007669"/>
    <property type="project" value="TreeGrafter"/>
</dbReference>
<gene>
    <name evidence="1" type="ORF">CCC_00253</name>
</gene>
<dbReference type="AlphaFoldDB" id="A0A0C2U6V3"/>
<dbReference type="Gene3D" id="3.90.550.10">
    <property type="entry name" value="Spore Coat Polysaccharide Biosynthesis Protein SpsA, Chain A"/>
    <property type="match status" value="1"/>
</dbReference>
<dbReference type="EMBL" id="JXSL01000030">
    <property type="protein sequence ID" value="KIL97192.1"/>
    <property type="molecule type" value="Genomic_DNA"/>
</dbReference>
<proteinExistence type="predicted"/>
<dbReference type="InterPro" id="IPR003329">
    <property type="entry name" value="Cytidylyl_trans"/>
</dbReference>
<accession>A0A0C2U6V3</accession>
<dbReference type="InterPro" id="IPR029044">
    <property type="entry name" value="Nucleotide-diphossugar_trans"/>
</dbReference>
<name>A0A0C2U6V3_PARME</name>
<dbReference type="Pfam" id="PF02348">
    <property type="entry name" value="CTP_transf_3"/>
    <property type="match status" value="1"/>
</dbReference>
<reference evidence="1 2" key="1">
    <citation type="submission" date="2015-01" db="EMBL/GenBank/DDBJ databases">
        <title>Genome Sequence of Magnetospirillum magnetotacticum Strain MS-1.</title>
        <authorList>
            <person name="Marinov G.K."/>
            <person name="Smalley M.D."/>
            <person name="DeSalvo G."/>
        </authorList>
    </citation>
    <scope>NUCLEOTIDE SEQUENCE [LARGE SCALE GENOMIC DNA]</scope>
    <source>
        <strain evidence="1 2">MS-1</strain>
    </source>
</reference>
<dbReference type="STRING" id="272627.CCC_00253"/>
<dbReference type="OrthoDB" id="9801052at2"/>
<dbReference type="SUPFAM" id="SSF53448">
    <property type="entry name" value="Nucleotide-diphospho-sugar transferases"/>
    <property type="match status" value="1"/>
</dbReference>
<dbReference type="Proteomes" id="UP000031971">
    <property type="component" value="Unassembled WGS sequence"/>
</dbReference>
<evidence type="ECO:0000313" key="2">
    <source>
        <dbReference type="Proteomes" id="UP000031971"/>
    </source>
</evidence>
<dbReference type="RefSeq" id="WP_041041843.1">
    <property type="nucleotide sequence ID" value="NZ_JXSL01000030.1"/>
</dbReference>
<comment type="caution">
    <text evidence="1">The sequence shown here is derived from an EMBL/GenBank/DDBJ whole genome shotgun (WGS) entry which is preliminary data.</text>
</comment>
<organism evidence="1 2">
    <name type="scientific">Paramagnetospirillum magnetotacticum MS-1</name>
    <dbReference type="NCBI Taxonomy" id="272627"/>
    <lineage>
        <taxon>Bacteria</taxon>
        <taxon>Pseudomonadati</taxon>
        <taxon>Pseudomonadota</taxon>
        <taxon>Alphaproteobacteria</taxon>
        <taxon>Rhodospirillales</taxon>
        <taxon>Magnetospirillaceae</taxon>
        <taxon>Paramagnetospirillum</taxon>
    </lineage>
</organism>